<feature type="domain" description="Luciferase-like" evidence="7">
    <location>
        <begin position="30"/>
        <end position="304"/>
    </location>
</feature>
<dbReference type="Gene3D" id="3.20.20.30">
    <property type="entry name" value="Luciferase-like domain"/>
    <property type="match status" value="1"/>
</dbReference>
<proteinExistence type="inferred from homology"/>
<dbReference type="PIRSF" id="PIRSF000337">
    <property type="entry name" value="NTA_MOA"/>
    <property type="match status" value="1"/>
</dbReference>
<protein>
    <submittedName>
        <fullName evidence="8">Nitrilotriacetate monooxygenase component A</fullName>
        <ecNumber evidence="8">1.14.14.10</ecNumber>
    </submittedName>
</protein>
<evidence type="ECO:0000256" key="1">
    <source>
        <dbReference type="ARBA" id="ARBA00022630"/>
    </source>
</evidence>
<dbReference type="EMBL" id="CACRYJ010000011">
    <property type="protein sequence ID" value="VZO35511.1"/>
    <property type="molecule type" value="Genomic_DNA"/>
</dbReference>
<evidence type="ECO:0000256" key="5">
    <source>
        <dbReference type="ARBA" id="ARBA00033748"/>
    </source>
</evidence>
<keyword evidence="2 6" id="KW-0288">FMN</keyword>
<dbReference type="Pfam" id="PF00296">
    <property type="entry name" value="Bac_luciferase"/>
    <property type="match status" value="1"/>
</dbReference>
<dbReference type="PANTHER" id="PTHR30011:SF16">
    <property type="entry name" value="C2H2 FINGER DOMAIN TRANSCRIPTION FACTOR (EUROFUNG)-RELATED"/>
    <property type="match status" value="1"/>
</dbReference>
<evidence type="ECO:0000259" key="7">
    <source>
        <dbReference type="Pfam" id="PF00296"/>
    </source>
</evidence>
<comment type="similarity">
    <text evidence="5">Belongs to the NtaA/SnaA/DszA monooxygenase family.</text>
</comment>
<dbReference type="GO" id="GO:0018529">
    <property type="term" value="F:nitrilotriacetate monooxygenase activity"/>
    <property type="evidence" value="ECO:0007669"/>
    <property type="project" value="UniProtKB-EC"/>
</dbReference>
<dbReference type="InterPro" id="IPR036661">
    <property type="entry name" value="Luciferase-like_sf"/>
</dbReference>
<dbReference type="AlphaFoldDB" id="A0A7M4DF18"/>
<feature type="binding site" evidence="6">
    <location>
        <position position="57"/>
    </location>
    <ligand>
        <name>FMN</name>
        <dbReference type="ChEBI" id="CHEBI:58210"/>
    </ligand>
</feature>
<keyword evidence="4 8" id="KW-0503">Monooxygenase</keyword>
<evidence type="ECO:0000313" key="8">
    <source>
        <dbReference type="EMBL" id="VZO35511.1"/>
    </source>
</evidence>
<comment type="caution">
    <text evidence="8">The sequence shown here is derived from an EMBL/GenBank/DDBJ whole genome shotgun (WGS) entry which is preliminary data.</text>
</comment>
<dbReference type="Proteomes" id="UP000419743">
    <property type="component" value="Unassembled WGS sequence"/>
</dbReference>
<keyword evidence="1 6" id="KW-0285">Flavoprotein</keyword>
<dbReference type="InterPro" id="IPR016215">
    <property type="entry name" value="NTA_MOA"/>
</dbReference>
<evidence type="ECO:0000256" key="6">
    <source>
        <dbReference type="PIRSR" id="PIRSR000337-1"/>
    </source>
</evidence>
<sequence length="428" mass="45987">MSHRVPRLGVALDNAGWHPAAWRRSGLEPGTLFSARYWVDQVSALERAGLDFVTFEDAFSGTSPSAASTDPALGTHAVRGRLDALLLAARLSAVTSRIGLIPTATVTHTEPYHLATALATLDHTSRGRAGWQVRVSPRHPEAQLTGRRTVPDVPLLDLDDSFVQGLFDEAAAVIETARALWDSWEDDAVIRDLATGRFLDADKLHHVDASSEWFTVAGPSIVPRPPQGQVLVTALAHGDVAYRLAALGADVVFVTPRDGEHARDIIAEVRAAERAVGRIGTPLRIIADVEVVIDITSAAALLRLAELQGHRVRSSDATLVAGSADEVARLLESWAAAGVDGFRLRPAENLQDLPAITGLLVPELIRRDLFDPDGQVPLGPGWSGESRPADGPVLLRARFGLDRPPNRYHDDLAPLATRRTLETAAGAR</sequence>
<keyword evidence="3 8" id="KW-0560">Oxidoreductase</keyword>
<gene>
    <name evidence="8" type="primary">ntaA_2</name>
    <name evidence="8" type="ORF">HALOF300_00709</name>
</gene>
<evidence type="ECO:0000313" key="9">
    <source>
        <dbReference type="Proteomes" id="UP000419743"/>
    </source>
</evidence>
<evidence type="ECO:0000256" key="3">
    <source>
        <dbReference type="ARBA" id="ARBA00023002"/>
    </source>
</evidence>
<name>A0A7M4DF18_9MICO</name>
<dbReference type="EC" id="1.14.14.10" evidence="8"/>
<accession>A0A7M4DF18</accession>
<evidence type="ECO:0000256" key="4">
    <source>
        <dbReference type="ARBA" id="ARBA00023033"/>
    </source>
</evidence>
<evidence type="ECO:0000256" key="2">
    <source>
        <dbReference type="ARBA" id="ARBA00022643"/>
    </source>
</evidence>
<dbReference type="RefSeq" id="WP_156739316.1">
    <property type="nucleotide sequence ID" value="NZ_CACRYJ010000011.1"/>
</dbReference>
<organism evidence="8 9">
    <name type="scientific">Occultella aeris</name>
    <dbReference type="NCBI Taxonomy" id="2761496"/>
    <lineage>
        <taxon>Bacteria</taxon>
        <taxon>Bacillati</taxon>
        <taxon>Actinomycetota</taxon>
        <taxon>Actinomycetes</taxon>
        <taxon>Micrococcales</taxon>
        <taxon>Ruaniaceae</taxon>
        <taxon>Occultella</taxon>
    </lineage>
</organism>
<dbReference type="InterPro" id="IPR011251">
    <property type="entry name" value="Luciferase-like_dom"/>
</dbReference>
<dbReference type="InterPro" id="IPR051260">
    <property type="entry name" value="Diverse_substr_monoxygenases"/>
</dbReference>
<keyword evidence="9" id="KW-1185">Reference proteome</keyword>
<feature type="binding site" evidence="6">
    <location>
        <position position="103"/>
    </location>
    <ligand>
        <name>FMN</name>
        <dbReference type="ChEBI" id="CHEBI:58210"/>
    </ligand>
</feature>
<dbReference type="PANTHER" id="PTHR30011">
    <property type="entry name" value="ALKANESULFONATE MONOOXYGENASE-RELATED"/>
    <property type="match status" value="1"/>
</dbReference>
<reference evidence="8 9" key="1">
    <citation type="submission" date="2019-11" db="EMBL/GenBank/DDBJ databases">
        <authorList>
            <person name="Criscuolo A."/>
        </authorList>
    </citation>
    <scope>NUCLEOTIDE SEQUENCE [LARGE SCALE GENOMIC DNA]</scope>
    <source>
        <strain evidence="8">CIP111667</strain>
    </source>
</reference>
<dbReference type="SUPFAM" id="SSF51679">
    <property type="entry name" value="Bacterial luciferase-like"/>
    <property type="match status" value="1"/>
</dbReference>